<dbReference type="GO" id="GO:0005829">
    <property type="term" value="C:cytosol"/>
    <property type="evidence" value="ECO:0007669"/>
    <property type="project" value="GOC"/>
</dbReference>
<name>A0A7M5WQB4_9CNID</name>
<keyword evidence="5" id="KW-0653">Protein transport</keyword>
<dbReference type="GO" id="GO:0006896">
    <property type="term" value="P:Golgi to vacuole transport"/>
    <property type="evidence" value="ECO:0007669"/>
    <property type="project" value="TreeGrafter"/>
</dbReference>
<dbReference type="InterPro" id="IPR007258">
    <property type="entry name" value="Vps52"/>
</dbReference>
<dbReference type="GO" id="GO:0000938">
    <property type="term" value="C:GARP complex"/>
    <property type="evidence" value="ECO:0007669"/>
    <property type="project" value="TreeGrafter"/>
</dbReference>
<dbReference type="GeneID" id="136807145"/>
<evidence type="ECO:0000313" key="9">
    <source>
        <dbReference type="EnsemblMetazoa" id="CLYHEMP001265.1"/>
    </source>
</evidence>
<feature type="domain" description="Vps52 coiled-coil" evidence="7">
    <location>
        <begin position="100"/>
        <end position="272"/>
    </location>
</feature>
<feature type="domain" description="Vps52 C-terminal" evidence="8">
    <location>
        <begin position="289"/>
        <end position="601"/>
    </location>
</feature>
<evidence type="ECO:0000256" key="3">
    <source>
        <dbReference type="ARBA" id="ARBA00017083"/>
    </source>
</evidence>
<dbReference type="EnsemblMetazoa" id="CLYHEMT001265.1">
    <property type="protein sequence ID" value="CLYHEMP001265.1"/>
    <property type="gene ID" value="CLYHEMG001265"/>
</dbReference>
<dbReference type="PANTHER" id="PTHR14190:SF7">
    <property type="entry name" value="VACUOLAR PROTEIN SORTING-ASSOCIATED PROTEIN 52 HOMOLOG"/>
    <property type="match status" value="1"/>
</dbReference>
<evidence type="ECO:0000256" key="2">
    <source>
        <dbReference type="ARBA" id="ARBA00008180"/>
    </source>
</evidence>
<dbReference type="OrthoDB" id="19482at2759"/>
<dbReference type="Pfam" id="PF04129">
    <property type="entry name" value="Vps52_CC"/>
    <property type="match status" value="1"/>
</dbReference>
<dbReference type="GO" id="GO:0042147">
    <property type="term" value="P:retrograde transport, endosome to Golgi"/>
    <property type="evidence" value="ECO:0007669"/>
    <property type="project" value="TreeGrafter"/>
</dbReference>
<dbReference type="AlphaFoldDB" id="A0A7M5WQB4"/>
<dbReference type="InterPro" id="IPR048319">
    <property type="entry name" value="Vps52_CC"/>
</dbReference>
<proteinExistence type="inferred from homology"/>
<dbReference type="Pfam" id="PF20655">
    <property type="entry name" value="Vps52_C"/>
    <property type="match status" value="1"/>
</dbReference>
<organism evidence="9 10">
    <name type="scientific">Clytia hemisphaerica</name>
    <dbReference type="NCBI Taxonomy" id="252671"/>
    <lineage>
        <taxon>Eukaryota</taxon>
        <taxon>Metazoa</taxon>
        <taxon>Cnidaria</taxon>
        <taxon>Hydrozoa</taxon>
        <taxon>Hydroidolina</taxon>
        <taxon>Leptothecata</taxon>
        <taxon>Obeliida</taxon>
        <taxon>Clytiidae</taxon>
        <taxon>Clytia</taxon>
    </lineage>
</organism>
<evidence type="ECO:0000256" key="4">
    <source>
        <dbReference type="ARBA" id="ARBA00022448"/>
    </source>
</evidence>
<keyword evidence="10" id="KW-1185">Reference proteome</keyword>
<evidence type="ECO:0000256" key="5">
    <source>
        <dbReference type="ARBA" id="ARBA00022927"/>
    </source>
</evidence>
<evidence type="ECO:0000256" key="6">
    <source>
        <dbReference type="ARBA" id="ARBA00023034"/>
    </source>
</evidence>
<keyword evidence="4" id="KW-0813">Transport</keyword>
<evidence type="ECO:0000313" key="10">
    <source>
        <dbReference type="Proteomes" id="UP000594262"/>
    </source>
</evidence>
<evidence type="ECO:0000259" key="7">
    <source>
        <dbReference type="Pfam" id="PF04129"/>
    </source>
</evidence>
<protein>
    <recommendedName>
        <fullName evidence="3">Vacuolar protein sorting-associated protein 52 homolog</fullName>
    </recommendedName>
</protein>
<keyword evidence="6" id="KW-0333">Golgi apparatus</keyword>
<dbReference type="GO" id="GO:0032456">
    <property type="term" value="P:endocytic recycling"/>
    <property type="evidence" value="ECO:0007669"/>
    <property type="project" value="TreeGrafter"/>
</dbReference>
<dbReference type="RefSeq" id="XP_066919822.1">
    <property type="nucleotide sequence ID" value="XM_067063721.1"/>
</dbReference>
<evidence type="ECO:0000259" key="8">
    <source>
        <dbReference type="Pfam" id="PF20655"/>
    </source>
</evidence>
<comment type="similarity">
    <text evidence="2">Belongs to the VPS52 family.</text>
</comment>
<dbReference type="InterPro" id="IPR048361">
    <property type="entry name" value="Vps52_C"/>
</dbReference>
<evidence type="ECO:0000256" key="1">
    <source>
        <dbReference type="ARBA" id="ARBA00004601"/>
    </source>
</evidence>
<dbReference type="GO" id="GO:0019905">
    <property type="term" value="F:syntaxin binding"/>
    <property type="evidence" value="ECO:0007669"/>
    <property type="project" value="TreeGrafter"/>
</dbReference>
<comment type="subcellular location">
    <subcellularLocation>
        <location evidence="1">Golgi apparatus</location>
        <location evidence="1">trans-Golgi network</location>
    </subcellularLocation>
</comment>
<dbReference type="PANTHER" id="PTHR14190">
    <property type="entry name" value="SUPPRESSOR OF ACTIN MUTATIONS 2/VACUOLAR PROTEIN SORTING 52"/>
    <property type="match status" value="1"/>
</dbReference>
<sequence>MAEGGNVTEEDVGQVNARNIFGDPSDSYLMKDVSDIELHLGELDITSQDEHVLDELDEFIQRNLEDNLVKEALNKGVDLRQYSKQIETDLREVEDDSIQDYIKESKNIANLHQQIKACDGILETMENMLSGFQIDLKSISAEIQTLQEQSLRMNIKLKNRQAIKSELSQFIDELIVPESMIYAINDLQPTEQTFIEQLHELSHKINIVKEQGFKGAMACNDVRDVLEKLKLKAVSKIREFVLQRVYQCRKPMSNYQVPQNALLKYRYFFEFLLMHHQQVAREIRDEYVDTMSKIYSAYFGGYIAKLMKLQYEELAGKDDLMGVEDTAKARGFFSSKTPLKNRSTIFSLGSRGQVLTDLLEEPIIVPHAAQKTEKRYSYEALFRSQHFALLDNACREYLFLCDFFLVSGNQATKLFVSVMGKVITVFNKHMTSYIATCYDAIAIFLCIHIIHRYKIIMLKREVPILEKYWDTLLDSLWPRFMKMVELNAQSVKQTDPQKLGNIDIQPHYITRRYAEFSGAINSLNESFPDERVLKCLGKLQREVESFILRRASEFVKRKDHLVFLINNYDMMIQVIQERTTDDSKESDSFQQTLNTKIQEYIEEVLSPYFGGMMTFVKETEPMIERGQAQSIRVNEGQVTQLVRDFAVRWKAAIEGMNSELMRSFSNFKNGTQILQGALAQLIQYYHRFQKILSQPPFSRLACRTELINIHHVMVEVKKHKTAF</sequence>
<accession>A0A7M5WQB4</accession>
<dbReference type="GO" id="GO:0007041">
    <property type="term" value="P:lysosomal transport"/>
    <property type="evidence" value="ECO:0007669"/>
    <property type="project" value="TreeGrafter"/>
</dbReference>
<reference evidence="9" key="1">
    <citation type="submission" date="2021-01" db="UniProtKB">
        <authorList>
            <consortium name="EnsemblMetazoa"/>
        </authorList>
    </citation>
    <scope>IDENTIFICATION</scope>
</reference>
<dbReference type="GO" id="GO:0015031">
    <property type="term" value="P:protein transport"/>
    <property type="evidence" value="ECO:0007669"/>
    <property type="project" value="UniProtKB-KW"/>
</dbReference>
<dbReference type="Proteomes" id="UP000594262">
    <property type="component" value="Unplaced"/>
</dbReference>